<name>A0ABP1Q2K9_9HEXA</name>
<feature type="signal peptide" evidence="1">
    <location>
        <begin position="1"/>
        <end position="24"/>
    </location>
</feature>
<gene>
    <name evidence="2" type="ORF">ODALV1_LOCUS6617</name>
</gene>
<evidence type="ECO:0000313" key="3">
    <source>
        <dbReference type="Proteomes" id="UP001642540"/>
    </source>
</evidence>
<keyword evidence="1" id="KW-0732">Signal</keyword>
<accession>A0ABP1Q2K9</accession>
<feature type="chain" id="PRO_5047278769" evidence="1">
    <location>
        <begin position="25"/>
        <end position="103"/>
    </location>
</feature>
<reference evidence="2 3" key="1">
    <citation type="submission" date="2024-08" db="EMBL/GenBank/DDBJ databases">
        <authorList>
            <person name="Cucini C."/>
            <person name="Frati F."/>
        </authorList>
    </citation>
    <scope>NUCLEOTIDE SEQUENCE [LARGE SCALE GENOMIC DNA]</scope>
</reference>
<protein>
    <submittedName>
        <fullName evidence="2">Uncharacterized protein</fullName>
    </submittedName>
</protein>
<sequence length="103" mass="12036">MCEYFALFPFRMILLLLAPADHDGSQEVSFSSYTLTLNVTIYTLAEVSEWFDLPLRIFGTTSQIEFERVTEKLCSSLSFLLLRFLYFFYSWSYPSTLLGTKKQ</sequence>
<keyword evidence="3" id="KW-1185">Reference proteome</keyword>
<organism evidence="2 3">
    <name type="scientific">Orchesella dallaii</name>
    <dbReference type="NCBI Taxonomy" id="48710"/>
    <lineage>
        <taxon>Eukaryota</taxon>
        <taxon>Metazoa</taxon>
        <taxon>Ecdysozoa</taxon>
        <taxon>Arthropoda</taxon>
        <taxon>Hexapoda</taxon>
        <taxon>Collembola</taxon>
        <taxon>Entomobryomorpha</taxon>
        <taxon>Entomobryoidea</taxon>
        <taxon>Orchesellidae</taxon>
        <taxon>Orchesellinae</taxon>
        <taxon>Orchesella</taxon>
    </lineage>
</organism>
<dbReference type="Proteomes" id="UP001642540">
    <property type="component" value="Unassembled WGS sequence"/>
</dbReference>
<evidence type="ECO:0000313" key="2">
    <source>
        <dbReference type="EMBL" id="CAL8087038.1"/>
    </source>
</evidence>
<proteinExistence type="predicted"/>
<dbReference type="EMBL" id="CAXLJM020000020">
    <property type="protein sequence ID" value="CAL8087038.1"/>
    <property type="molecule type" value="Genomic_DNA"/>
</dbReference>
<evidence type="ECO:0000256" key="1">
    <source>
        <dbReference type="SAM" id="SignalP"/>
    </source>
</evidence>
<comment type="caution">
    <text evidence="2">The sequence shown here is derived from an EMBL/GenBank/DDBJ whole genome shotgun (WGS) entry which is preliminary data.</text>
</comment>